<sequence length="59" mass="6818">MTGTQQIFQDGFDAKYSNGLIVCMPVELEGYIRPECTILTIFISMPHLMWNKAMIFFLL</sequence>
<dbReference type="OrthoDB" id="1732649at2759"/>
<dbReference type="Proteomes" id="UP000036987">
    <property type="component" value="Unassembled WGS sequence"/>
</dbReference>
<evidence type="ECO:0000313" key="1">
    <source>
        <dbReference type="EMBL" id="KMZ69307.1"/>
    </source>
</evidence>
<comment type="caution">
    <text evidence="1">The sequence shown here is derived from an EMBL/GenBank/DDBJ whole genome shotgun (WGS) entry which is preliminary data.</text>
</comment>
<organism evidence="1 2">
    <name type="scientific">Zostera marina</name>
    <name type="common">Eelgrass</name>
    <dbReference type="NCBI Taxonomy" id="29655"/>
    <lineage>
        <taxon>Eukaryota</taxon>
        <taxon>Viridiplantae</taxon>
        <taxon>Streptophyta</taxon>
        <taxon>Embryophyta</taxon>
        <taxon>Tracheophyta</taxon>
        <taxon>Spermatophyta</taxon>
        <taxon>Magnoliopsida</taxon>
        <taxon>Liliopsida</taxon>
        <taxon>Zosteraceae</taxon>
        <taxon>Zostera</taxon>
    </lineage>
</organism>
<dbReference type="EMBL" id="LFYR01000779">
    <property type="protein sequence ID" value="KMZ69307.1"/>
    <property type="molecule type" value="Genomic_DNA"/>
</dbReference>
<protein>
    <submittedName>
        <fullName evidence="1">Uncharacterized protein</fullName>
    </submittedName>
</protein>
<reference evidence="2" key="1">
    <citation type="journal article" date="2016" name="Nature">
        <title>The genome of the seagrass Zostera marina reveals angiosperm adaptation to the sea.</title>
        <authorList>
            <person name="Olsen J.L."/>
            <person name="Rouze P."/>
            <person name="Verhelst B."/>
            <person name="Lin Y.-C."/>
            <person name="Bayer T."/>
            <person name="Collen J."/>
            <person name="Dattolo E."/>
            <person name="De Paoli E."/>
            <person name="Dittami S."/>
            <person name="Maumus F."/>
            <person name="Michel G."/>
            <person name="Kersting A."/>
            <person name="Lauritano C."/>
            <person name="Lohaus R."/>
            <person name="Toepel M."/>
            <person name="Tonon T."/>
            <person name="Vanneste K."/>
            <person name="Amirebrahimi M."/>
            <person name="Brakel J."/>
            <person name="Bostroem C."/>
            <person name="Chovatia M."/>
            <person name="Grimwood J."/>
            <person name="Jenkins J.W."/>
            <person name="Jueterbock A."/>
            <person name="Mraz A."/>
            <person name="Stam W.T."/>
            <person name="Tice H."/>
            <person name="Bornberg-Bauer E."/>
            <person name="Green P.J."/>
            <person name="Pearson G.A."/>
            <person name="Procaccini G."/>
            <person name="Duarte C.M."/>
            <person name="Schmutz J."/>
            <person name="Reusch T.B.H."/>
            <person name="Van de Peer Y."/>
        </authorList>
    </citation>
    <scope>NUCLEOTIDE SEQUENCE [LARGE SCALE GENOMIC DNA]</scope>
    <source>
        <strain evidence="2">cv. Finnish</strain>
    </source>
</reference>
<accession>A0A0K9PM60</accession>
<name>A0A0K9PM60_ZOSMR</name>
<gene>
    <name evidence="1" type="ORF">ZOSMA_217G00020</name>
</gene>
<keyword evidence="2" id="KW-1185">Reference proteome</keyword>
<evidence type="ECO:0000313" key="2">
    <source>
        <dbReference type="Proteomes" id="UP000036987"/>
    </source>
</evidence>
<proteinExistence type="predicted"/>
<dbReference type="AlphaFoldDB" id="A0A0K9PM60"/>